<dbReference type="InterPro" id="IPR003439">
    <property type="entry name" value="ABC_transporter-like_ATP-bd"/>
</dbReference>
<evidence type="ECO:0000256" key="3">
    <source>
        <dbReference type="ARBA" id="ARBA00022840"/>
    </source>
</evidence>
<proteinExistence type="predicted"/>
<dbReference type="GO" id="GO:0016887">
    <property type="term" value="F:ATP hydrolysis activity"/>
    <property type="evidence" value="ECO:0007669"/>
    <property type="project" value="InterPro"/>
</dbReference>
<gene>
    <name evidence="6" type="ORF">SAMN04487969_105208</name>
</gene>
<dbReference type="Proteomes" id="UP000183410">
    <property type="component" value="Unassembled WGS sequence"/>
</dbReference>
<dbReference type="EMBL" id="FONN01000005">
    <property type="protein sequence ID" value="SFE70420.1"/>
    <property type="molecule type" value="Genomic_DNA"/>
</dbReference>
<dbReference type="PANTHER" id="PTHR42788:SF2">
    <property type="entry name" value="ABC TRANSPORTER ATP-BINDING PROTEIN"/>
    <property type="match status" value="1"/>
</dbReference>
<dbReference type="PROSITE" id="PS00211">
    <property type="entry name" value="ABC_TRANSPORTER_1"/>
    <property type="match status" value="1"/>
</dbReference>
<dbReference type="Pfam" id="PF00005">
    <property type="entry name" value="ABC_tran"/>
    <property type="match status" value="1"/>
</dbReference>
<evidence type="ECO:0000256" key="4">
    <source>
        <dbReference type="SAM" id="MobiDB-lite"/>
    </source>
</evidence>
<dbReference type="RefSeq" id="WP_231594244.1">
    <property type="nucleotide sequence ID" value="NZ_FONN01000005.1"/>
</dbReference>
<keyword evidence="3 6" id="KW-0067">ATP-binding</keyword>
<name>A0A1I2CRQ3_9BACL</name>
<dbReference type="InterPro" id="IPR017871">
    <property type="entry name" value="ABC_transporter-like_CS"/>
</dbReference>
<dbReference type="Gene3D" id="3.40.50.300">
    <property type="entry name" value="P-loop containing nucleotide triphosphate hydrolases"/>
    <property type="match status" value="1"/>
</dbReference>
<organism evidence="6 7">
    <name type="scientific">Paenibacillus algorifonticola</name>
    <dbReference type="NCBI Taxonomy" id="684063"/>
    <lineage>
        <taxon>Bacteria</taxon>
        <taxon>Bacillati</taxon>
        <taxon>Bacillota</taxon>
        <taxon>Bacilli</taxon>
        <taxon>Bacillales</taxon>
        <taxon>Paenibacillaceae</taxon>
        <taxon>Paenibacillus</taxon>
    </lineage>
</organism>
<evidence type="ECO:0000313" key="6">
    <source>
        <dbReference type="EMBL" id="SFE70420.1"/>
    </source>
</evidence>
<dbReference type="PANTHER" id="PTHR42788">
    <property type="entry name" value="TAURINE IMPORT ATP-BINDING PROTEIN-RELATED"/>
    <property type="match status" value="1"/>
</dbReference>
<dbReference type="InterPro" id="IPR050166">
    <property type="entry name" value="ABC_transporter_ATP-bind"/>
</dbReference>
<feature type="region of interest" description="Disordered" evidence="4">
    <location>
        <begin position="1"/>
        <end position="20"/>
    </location>
</feature>
<dbReference type="InterPro" id="IPR027417">
    <property type="entry name" value="P-loop_NTPase"/>
</dbReference>
<keyword evidence="7" id="KW-1185">Reference proteome</keyword>
<dbReference type="AlphaFoldDB" id="A0A1I2CRQ3"/>
<reference evidence="7" key="1">
    <citation type="submission" date="2016-10" db="EMBL/GenBank/DDBJ databases">
        <authorList>
            <person name="Varghese N."/>
            <person name="Submissions S."/>
        </authorList>
    </citation>
    <scope>NUCLEOTIDE SEQUENCE [LARGE SCALE GENOMIC DNA]</scope>
    <source>
        <strain evidence="7">CGMCC 1.10223</strain>
    </source>
</reference>
<evidence type="ECO:0000256" key="1">
    <source>
        <dbReference type="ARBA" id="ARBA00022448"/>
    </source>
</evidence>
<keyword evidence="2" id="KW-0547">Nucleotide-binding</keyword>
<dbReference type="GO" id="GO:0005524">
    <property type="term" value="F:ATP binding"/>
    <property type="evidence" value="ECO:0007669"/>
    <property type="project" value="UniProtKB-KW"/>
</dbReference>
<protein>
    <submittedName>
        <fullName evidence="6">Putative hydroxymethylpyrimidine transport system ATP-binding protein</fullName>
    </submittedName>
</protein>
<accession>A0A1I2CRQ3</accession>
<sequence>MSIKKGQPGEQGLERVAGASGTAAEAAATNAFAHSENNEPAGLSVSGLTYAFPGGPPLIEGLDLHIGQGEFVSVLAASGMGKTTLFRLLAGLLEPQAGAITIGGMNRKEQAAKIGYMPQKDCLMPWRTVLDNAALGMELSGTPKKEARQRVRELLPDFGLAGTEAKYPHELSGGMRQRVSFLRSLLGGGELFLLDEPFSALDAMTRVSMQEWLLQIWEQHRKTIVFITHDIDEALLLSDRVLVAAKAPVAELVEYPVALTRPRTYETMLSEPFVALKRQLLGHFGHAHTAASLEGGSR</sequence>
<dbReference type="SMART" id="SM00382">
    <property type="entry name" value="AAA"/>
    <property type="match status" value="1"/>
</dbReference>
<evidence type="ECO:0000259" key="5">
    <source>
        <dbReference type="PROSITE" id="PS50893"/>
    </source>
</evidence>
<dbReference type="InterPro" id="IPR003593">
    <property type="entry name" value="AAA+_ATPase"/>
</dbReference>
<keyword evidence="1" id="KW-0813">Transport</keyword>
<evidence type="ECO:0000256" key="2">
    <source>
        <dbReference type="ARBA" id="ARBA00022741"/>
    </source>
</evidence>
<feature type="domain" description="ABC transporter" evidence="5">
    <location>
        <begin position="43"/>
        <end position="271"/>
    </location>
</feature>
<dbReference type="CDD" id="cd03293">
    <property type="entry name" value="ABC_NrtD_SsuB_transporters"/>
    <property type="match status" value="1"/>
</dbReference>
<evidence type="ECO:0000313" key="7">
    <source>
        <dbReference type="Proteomes" id="UP000183410"/>
    </source>
</evidence>
<dbReference type="SUPFAM" id="SSF52540">
    <property type="entry name" value="P-loop containing nucleoside triphosphate hydrolases"/>
    <property type="match status" value="1"/>
</dbReference>
<dbReference type="PROSITE" id="PS50893">
    <property type="entry name" value="ABC_TRANSPORTER_2"/>
    <property type="match status" value="1"/>
</dbReference>